<gene>
    <name evidence="1" type="ORF">METZ01_LOCUS507714</name>
</gene>
<sequence length="39" mass="4593">MYLCDNGAQIDMAMEDFEYTKWLDPDDVPCYVDLKNESN</sequence>
<proteinExistence type="predicted"/>
<protein>
    <submittedName>
        <fullName evidence="1">Uncharacterized protein</fullName>
    </submittedName>
</protein>
<reference evidence="1" key="1">
    <citation type="submission" date="2018-05" db="EMBL/GenBank/DDBJ databases">
        <authorList>
            <person name="Lanie J.A."/>
            <person name="Ng W.-L."/>
            <person name="Kazmierczak K.M."/>
            <person name="Andrzejewski T.M."/>
            <person name="Davidsen T.M."/>
            <person name="Wayne K.J."/>
            <person name="Tettelin H."/>
            <person name="Glass J.I."/>
            <person name="Rusch D."/>
            <person name="Podicherti R."/>
            <person name="Tsui H.-C.T."/>
            <person name="Winkler M.E."/>
        </authorList>
    </citation>
    <scope>NUCLEOTIDE SEQUENCE</scope>
</reference>
<dbReference type="EMBL" id="UINC01225000">
    <property type="protein sequence ID" value="SVE54860.1"/>
    <property type="molecule type" value="Genomic_DNA"/>
</dbReference>
<accession>A0A383EEU6</accession>
<evidence type="ECO:0000313" key="1">
    <source>
        <dbReference type="EMBL" id="SVE54860.1"/>
    </source>
</evidence>
<name>A0A383EEU6_9ZZZZ</name>
<dbReference type="AlphaFoldDB" id="A0A383EEU6"/>
<organism evidence="1">
    <name type="scientific">marine metagenome</name>
    <dbReference type="NCBI Taxonomy" id="408172"/>
    <lineage>
        <taxon>unclassified sequences</taxon>
        <taxon>metagenomes</taxon>
        <taxon>ecological metagenomes</taxon>
    </lineage>
</organism>